<comment type="caution">
    <text evidence="7">The sequence shown here is derived from an EMBL/GenBank/DDBJ whole genome shotgun (WGS) entry which is preliminary data.</text>
</comment>
<dbReference type="GO" id="GO:0015627">
    <property type="term" value="C:type II protein secretion system complex"/>
    <property type="evidence" value="ECO:0007669"/>
    <property type="project" value="InterPro"/>
</dbReference>
<dbReference type="EMBL" id="LBUU01000008">
    <property type="protein sequence ID" value="KKQ69944.1"/>
    <property type="molecule type" value="Genomic_DNA"/>
</dbReference>
<dbReference type="InterPro" id="IPR045584">
    <property type="entry name" value="Pilin-like"/>
</dbReference>
<evidence type="ECO:0000256" key="1">
    <source>
        <dbReference type="ARBA" id="ARBA00004167"/>
    </source>
</evidence>
<sequence>MKINKKGFTLIELLVVIAIIGLLSTLAVVSLNNARVKARDARRMSDLKQISTAMELFSSNQATNAYPTNNAAGCTAAANDQVAGAEVGGALENICAGTGMAIRDAGDVYLAAIPADPGTTNYQYEGSATSYCIQATLEGADTDYFVCTNGSCIGTDTACTAI</sequence>
<keyword evidence="3 6" id="KW-0812">Transmembrane</keyword>
<evidence type="ECO:0000256" key="4">
    <source>
        <dbReference type="ARBA" id="ARBA00022989"/>
    </source>
</evidence>
<accession>A0A0G0M8E3</accession>
<dbReference type="NCBIfam" id="TIGR02532">
    <property type="entry name" value="IV_pilin_GFxxxE"/>
    <property type="match status" value="1"/>
</dbReference>
<dbReference type="PANTHER" id="PTHR30093:SF44">
    <property type="entry name" value="TYPE II SECRETION SYSTEM CORE PROTEIN G"/>
    <property type="match status" value="1"/>
</dbReference>
<dbReference type="InterPro" id="IPR000983">
    <property type="entry name" value="Bac_GSPG_pilin"/>
</dbReference>
<comment type="subcellular location">
    <subcellularLocation>
        <location evidence="1">Membrane</location>
        <topology evidence="1">Single-pass membrane protein</topology>
    </subcellularLocation>
</comment>
<name>A0A0G0M8E3_9BACT</name>
<protein>
    <submittedName>
        <fullName evidence="7">PilE-like protein</fullName>
    </submittedName>
</protein>
<keyword evidence="4 6" id="KW-1133">Transmembrane helix</keyword>
<evidence type="ECO:0000256" key="3">
    <source>
        <dbReference type="ARBA" id="ARBA00022692"/>
    </source>
</evidence>
<evidence type="ECO:0000256" key="6">
    <source>
        <dbReference type="SAM" id="Phobius"/>
    </source>
</evidence>
<dbReference type="Gene3D" id="3.30.700.10">
    <property type="entry name" value="Glycoprotein, Type 4 Pilin"/>
    <property type="match status" value="1"/>
</dbReference>
<dbReference type="GO" id="GO:0015628">
    <property type="term" value="P:protein secretion by the type II secretion system"/>
    <property type="evidence" value="ECO:0007669"/>
    <property type="project" value="InterPro"/>
</dbReference>
<dbReference type="SUPFAM" id="SSF54523">
    <property type="entry name" value="Pili subunits"/>
    <property type="match status" value="1"/>
</dbReference>
<dbReference type="Pfam" id="PF07963">
    <property type="entry name" value="N_methyl"/>
    <property type="match status" value="1"/>
</dbReference>
<proteinExistence type="predicted"/>
<reference evidence="7 8" key="1">
    <citation type="journal article" date="2015" name="Nature">
        <title>rRNA introns, odd ribosomes, and small enigmatic genomes across a large radiation of phyla.</title>
        <authorList>
            <person name="Brown C.T."/>
            <person name="Hug L.A."/>
            <person name="Thomas B.C."/>
            <person name="Sharon I."/>
            <person name="Castelle C.J."/>
            <person name="Singh A."/>
            <person name="Wilkins M.J."/>
            <person name="Williams K.H."/>
            <person name="Banfield J.F."/>
        </authorList>
    </citation>
    <scope>NUCLEOTIDE SEQUENCE [LARGE SCALE GENOMIC DNA]</scope>
</reference>
<dbReference type="Proteomes" id="UP000034022">
    <property type="component" value="Unassembled WGS sequence"/>
</dbReference>
<dbReference type="InterPro" id="IPR012902">
    <property type="entry name" value="N_methyl_site"/>
</dbReference>
<dbReference type="PRINTS" id="PR00813">
    <property type="entry name" value="BCTERIALGSPG"/>
</dbReference>
<gene>
    <name evidence="7" type="ORF">US91_C0008G0064</name>
</gene>
<evidence type="ECO:0000313" key="7">
    <source>
        <dbReference type="EMBL" id="KKQ69944.1"/>
    </source>
</evidence>
<dbReference type="PROSITE" id="PS00409">
    <property type="entry name" value="PROKAR_NTER_METHYL"/>
    <property type="match status" value="1"/>
</dbReference>
<evidence type="ECO:0000256" key="5">
    <source>
        <dbReference type="ARBA" id="ARBA00023136"/>
    </source>
</evidence>
<keyword evidence="5 6" id="KW-0472">Membrane</keyword>
<feature type="transmembrane region" description="Helical" evidence="6">
    <location>
        <begin position="13"/>
        <end position="34"/>
    </location>
</feature>
<evidence type="ECO:0000313" key="8">
    <source>
        <dbReference type="Proteomes" id="UP000034022"/>
    </source>
</evidence>
<dbReference type="PANTHER" id="PTHR30093">
    <property type="entry name" value="GENERAL SECRETION PATHWAY PROTEIN G"/>
    <property type="match status" value="1"/>
</dbReference>
<organism evidence="7 8">
    <name type="scientific">Candidatus Falkowbacteria bacterium GW2011_GWE1_38_31</name>
    <dbReference type="NCBI Taxonomy" id="1618638"/>
    <lineage>
        <taxon>Bacteria</taxon>
        <taxon>Candidatus Falkowiibacteriota</taxon>
    </lineage>
</organism>
<dbReference type="AlphaFoldDB" id="A0A0G0M8E3"/>
<dbReference type="GO" id="GO:0016020">
    <property type="term" value="C:membrane"/>
    <property type="evidence" value="ECO:0007669"/>
    <property type="project" value="UniProtKB-SubCell"/>
</dbReference>
<keyword evidence="2" id="KW-0488">Methylation</keyword>
<evidence type="ECO:0000256" key="2">
    <source>
        <dbReference type="ARBA" id="ARBA00022481"/>
    </source>
</evidence>